<proteinExistence type="predicted"/>
<evidence type="ECO:0000313" key="8">
    <source>
        <dbReference type="Proteomes" id="UP001558652"/>
    </source>
</evidence>
<dbReference type="Gene3D" id="2.60.120.260">
    <property type="entry name" value="Galactose-binding domain-like"/>
    <property type="match status" value="1"/>
</dbReference>
<keyword evidence="8" id="KW-1185">Reference proteome</keyword>
<evidence type="ECO:0000256" key="4">
    <source>
        <dbReference type="ARBA" id="ARBA00023054"/>
    </source>
</evidence>
<protein>
    <recommendedName>
        <fullName evidence="6">SUN domain-containing protein</fullName>
    </recommendedName>
</protein>
<keyword evidence="3" id="KW-1133">Transmembrane helix</keyword>
<keyword evidence="2" id="KW-0812">Transmembrane</keyword>
<name>A0ABD0YLH2_9HEMI</name>
<feature type="non-terminal residue" evidence="7">
    <location>
        <position position="1"/>
    </location>
</feature>
<evidence type="ECO:0000256" key="2">
    <source>
        <dbReference type="ARBA" id="ARBA00022692"/>
    </source>
</evidence>
<comment type="subcellular location">
    <subcellularLocation>
        <location evidence="1">Membrane</location>
    </subcellularLocation>
</comment>
<accession>A0ABD0YLH2</accession>
<dbReference type="GO" id="GO:0016020">
    <property type="term" value="C:membrane"/>
    <property type="evidence" value="ECO:0007669"/>
    <property type="project" value="UniProtKB-SubCell"/>
</dbReference>
<evidence type="ECO:0000259" key="6">
    <source>
        <dbReference type="PROSITE" id="PS51469"/>
    </source>
</evidence>
<dbReference type="PANTHER" id="PTHR12911">
    <property type="entry name" value="SAD1/UNC-84-LIKE PROTEIN-RELATED"/>
    <property type="match status" value="1"/>
</dbReference>
<evidence type="ECO:0000313" key="7">
    <source>
        <dbReference type="EMBL" id="KAL1116105.1"/>
    </source>
</evidence>
<dbReference type="GO" id="GO:0005635">
    <property type="term" value="C:nuclear envelope"/>
    <property type="evidence" value="ECO:0007669"/>
    <property type="project" value="UniProtKB-ARBA"/>
</dbReference>
<dbReference type="FunFam" id="2.60.120.260:FF:000009">
    <property type="entry name" value="SUN domain-containing protein 1 isoform X1"/>
    <property type="match status" value="1"/>
</dbReference>
<sequence>SGGSIVSIRCTKTYPNAGRYYLFNFPLWGVYINPDTILKPGIMPGECWAFEGSEGYVVIKLAARIIVKSFTMEHVPKELSLYGHIKSAPNDFSVWGLEDENDQNPVLLGNFRFLDNGESLQQFKAKKGGGGFDMIELKIESNHGNLDYTCLYRFRVHGIPVYGLT</sequence>
<dbReference type="Pfam" id="PF07738">
    <property type="entry name" value="Sad1_UNC"/>
    <property type="match status" value="1"/>
</dbReference>
<keyword evidence="4" id="KW-0175">Coiled coil</keyword>
<gene>
    <name evidence="7" type="ORF">AAG570_005600</name>
</gene>
<evidence type="ECO:0000256" key="3">
    <source>
        <dbReference type="ARBA" id="ARBA00022989"/>
    </source>
</evidence>
<dbReference type="PROSITE" id="PS51469">
    <property type="entry name" value="SUN"/>
    <property type="match status" value="1"/>
</dbReference>
<reference evidence="7 8" key="1">
    <citation type="submission" date="2024-07" db="EMBL/GenBank/DDBJ databases">
        <title>Chromosome-level genome assembly of the water stick insect Ranatra chinensis (Heteroptera: Nepidae).</title>
        <authorList>
            <person name="Liu X."/>
        </authorList>
    </citation>
    <scope>NUCLEOTIDE SEQUENCE [LARGE SCALE GENOMIC DNA]</scope>
    <source>
        <strain evidence="7">Cailab_2021Rc</strain>
        <tissue evidence="7">Muscle</tissue>
    </source>
</reference>
<evidence type="ECO:0000256" key="5">
    <source>
        <dbReference type="ARBA" id="ARBA00023136"/>
    </source>
</evidence>
<dbReference type="PANTHER" id="PTHR12911:SF8">
    <property type="entry name" value="KLAROID PROTEIN-RELATED"/>
    <property type="match status" value="1"/>
</dbReference>
<keyword evidence="5" id="KW-0472">Membrane</keyword>
<dbReference type="Proteomes" id="UP001558652">
    <property type="component" value="Unassembled WGS sequence"/>
</dbReference>
<dbReference type="EMBL" id="JBFDAA010000018">
    <property type="protein sequence ID" value="KAL1116105.1"/>
    <property type="molecule type" value="Genomic_DNA"/>
</dbReference>
<dbReference type="InterPro" id="IPR012919">
    <property type="entry name" value="SUN_dom"/>
</dbReference>
<feature type="domain" description="SUN" evidence="6">
    <location>
        <begin position="2"/>
        <end position="161"/>
    </location>
</feature>
<organism evidence="7 8">
    <name type="scientific">Ranatra chinensis</name>
    <dbReference type="NCBI Taxonomy" id="642074"/>
    <lineage>
        <taxon>Eukaryota</taxon>
        <taxon>Metazoa</taxon>
        <taxon>Ecdysozoa</taxon>
        <taxon>Arthropoda</taxon>
        <taxon>Hexapoda</taxon>
        <taxon>Insecta</taxon>
        <taxon>Pterygota</taxon>
        <taxon>Neoptera</taxon>
        <taxon>Paraneoptera</taxon>
        <taxon>Hemiptera</taxon>
        <taxon>Heteroptera</taxon>
        <taxon>Panheteroptera</taxon>
        <taxon>Nepomorpha</taxon>
        <taxon>Nepidae</taxon>
        <taxon>Ranatrinae</taxon>
        <taxon>Ranatra</taxon>
    </lineage>
</organism>
<dbReference type="InterPro" id="IPR045119">
    <property type="entry name" value="SUN1-5"/>
</dbReference>
<dbReference type="AlphaFoldDB" id="A0ABD0YLH2"/>
<evidence type="ECO:0000256" key="1">
    <source>
        <dbReference type="ARBA" id="ARBA00004370"/>
    </source>
</evidence>
<comment type="caution">
    <text evidence="7">The sequence shown here is derived from an EMBL/GenBank/DDBJ whole genome shotgun (WGS) entry which is preliminary data.</text>
</comment>